<dbReference type="GO" id="GO:0009279">
    <property type="term" value="C:cell outer membrane"/>
    <property type="evidence" value="ECO:0007669"/>
    <property type="project" value="TreeGrafter"/>
</dbReference>
<protein>
    <submittedName>
        <fullName evidence="4">OstA family protein</fullName>
    </submittedName>
</protein>
<dbReference type="InterPro" id="IPR005653">
    <property type="entry name" value="OstA-like_N"/>
</dbReference>
<evidence type="ECO:0000259" key="3">
    <source>
        <dbReference type="Pfam" id="PF03968"/>
    </source>
</evidence>
<evidence type="ECO:0000256" key="2">
    <source>
        <dbReference type="SAM" id="MobiDB-lite"/>
    </source>
</evidence>
<dbReference type="GO" id="GO:0017089">
    <property type="term" value="F:glycolipid transfer activity"/>
    <property type="evidence" value="ECO:0007669"/>
    <property type="project" value="TreeGrafter"/>
</dbReference>
<dbReference type="PaxDb" id="1198114-AciX9_1162"/>
<dbReference type="GO" id="GO:0030288">
    <property type="term" value="C:outer membrane-bounded periplasmic space"/>
    <property type="evidence" value="ECO:0007669"/>
    <property type="project" value="TreeGrafter"/>
</dbReference>
<reference evidence="5" key="1">
    <citation type="submission" date="2011-01" db="EMBL/GenBank/DDBJ databases">
        <title>Complete sequence of chromosome of Acidobacterium sp. MP5ACTX9.</title>
        <authorList>
            <consortium name="US DOE Joint Genome Institute"/>
            <person name="Lucas S."/>
            <person name="Copeland A."/>
            <person name="Lapidus A."/>
            <person name="Cheng J.-F."/>
            <person name="Goodwin L."/>
            <person name="Pitluck S."/>
            <person name="Teshima H."/>
            <person name="Detter J.C."/>
            <person name="Han C."/>
            <person name="Tapia R."/>
            <person name="Land M."/>
            <person name="Hauser L."/>
            <person name="Kyrpides N."/>
            <person name="Ivanova N."/>
            <person name="Ovchinnikova G."/>
            <person name="Pagani I."/>
            <person name="Rawat S.R."/>
            <person name="Mannisto M."/>
            <person name="Haggblom M.M."/>
            <person name="Woyke T."/>
        </authorList>
    </citation>
    <scope>NUCLEOTIDE SEQUENCE [LARGE SCALE GENOMIC DNA]</scope>
    <source>
        <strain evidence="5">MP5ACTX9</strain>
    </source>
</reference>
<keyword evidence="1" id="KW-0732">Signal</keyword>
<dbReference type="EMBL" id="CP002480">
    <property type="protein sequence ID" value="ADW68225.1"/>
    <property type="molecule type" value="Genomic_DNA"/>
</dbReference>
<dbReference type="PANTHER" id="PTHR36504:SF1">
    <property type="entry name" value="LIPOPOLYSACCHARIDE EXPORT SYSTEM PROTEIN LPTA"/>
    <property type="match status" value="1"/>
</dbReference>
<dbReference type="Gene3D" id="2.60.450.10">
    <property type="entry name" value="Lipopolysaccharide (LPS) transport protein A like domain"/>
    <property type="match status" value="2"/>
</dbReference>
<organism evidence="5">
    <name type="scientific">Granulicella tundricola (strain ATCC BAA-1859 / DSM 23138 / MP5ACTX9)</name>
    <dbReference type="NCBI Taxonomy" id="1198114"/>
    <lineage>
        <taxon>Bacteria</taxon>
        <taxon>Pseudomonadati</taxon>
        <taxon>Acidobacteriota</taxon>
        <taxon>Terriglobia</taxon>
        <taxon>Terriglobales</taxon>
        <taxon>Acidobacteriaceae</taxon>
        <taxon>Granulicella</taxon>
    </lineage>
</organism>
<dbReference type="RefSeq" id="WP_013579548.1">
    <property type="nucleotide sequence ID" value="NC_015064.1"/>
</dbReference>
<dbReference type="InterPro" id="IPR052037">
    <property type="entry name" value="LPS_export_LptA"/>
</dbReference>
<evidence type="ECO:0000256" key="1">
    <source>
        <dbReference type="ARBA" id="ARBA00022729"/>
    </source>
</evidence>
<keyword evidence="5" id="KW-1185">Reference proteome</keyword>
<evidence type="ECO:0000313" key="4">
    <source>
        <dbReference type="EMBL" id="ADW68225.1"/>
    </source>
</evidence>
<feature type="domain" description="Organic solvent tolerance-like N-terminal" evidence="3">
    <location>
        <begin position="637"/>
        <end position="755"/>
    </location>
</feature>
<dbReference type="eggNOG" id="COG1934">
    <property type="taxonomic scope" value="Bacteria"/>
</dbReference>
<dbReference type="Proteomes" id="UP000000343">
    <property type="component" value="Chromosome"/>
</dbReference>
<proteinExistence type="predicted"/>
<dbReference type="Pfam" id="PF03968">
    <property type="entry name" value="LptD_N"/>
    <property type="match status" value="1"/>
</dbReference>
<gene>
    <name evidence="4" type="ordered locus">AciX9_1162</name>
</gene>
<dbReference type="PANTHER" id="PTHR36504">
    <property type="entry name" value="LIPOPOLYSACCHARIDE EXPORT SYSTEM PROTEIN LPTA"/>
    <property type="match status" value="1"/>
</dbReference>
<dbReference type="STRING" id="1198114.AciX9_1162"/>
<dbReference type="OrthoDB" id="102574at2"/>
<dbReference type="AlphaFoldDB" id="E8X3N4"/>
<evidence type="ECO:0000313" key="5">
    <source>
        <dbReference type="Proteomes" id="UP000000343"/>
    </source>
</evidence>
<sequence>MRFTLGKLRVVVVAGAVLLVAVVAGFVWYGQHSARQWFKRLPKQLGVDIKQETNGFTYSQSVKGKTVFTVHASKEVEHSNGKITLHDAGIILYGRQDGKADRIHGAQFEFDRPSGVMTAVGDVYIDLAAPAGKAGVGSGKDDESKLIHVKTSGLVFNQKTRVAATDEGIEFAAEGLKGTAVGADYDSGSGVVVLRSQVHVTGVRDGRPVDLVASHAVMDRTGNVANLTDAKYVSNGESVSGDRAVVRMGADSQPERLEAQGHVVLAGAGRGTMTGDKLDVGLNAAGQPKDAHLWGGVQYKDVTAVKNATGAAQDVRVSFDGAGRPTHALVTGGVRMDEAAGTGTRSLKAERVEMALTEVVKGRVEVKETTATGGAVLRMADAGAKGRSATDLSGDTLTARFAADGKKERITGLNGVGHTVVHQVGVKGAEETSSGDTLEISFKPGVKAGAEEIQRAVQRGSVKTVRSAPGKTAGSAVRVEHASADTAVFDGDANKLTMTGGVQVSDATSVVLADTVGMDRGTGDSTADGNVRVSYMAEDGKGEPVHVTSARAVEKHSAGTAEFFGGAGKDARMWQGGSQVEAPVLLLEDVKEAGVEKRRLTAHGDVAGEVPVVRAVLVSEKPATGAKAKSDGGAVRISGHEMVYTEGARTVVFRGRVKVEDRDGTMNAQEATAFLAEKAAGAAAAKTPGVGGFPAGRVERMVAAGAVQVEQPGRKATGEQLVYTAADQTFVMTGGKGVPPKMVDEEKGTITGATLRFRSGDKSVMISGGDASTGAQRVHGESKVKQ</sequence>
<dbReference type="HOGENOM" id="CLU_346449_0_0_0"/>
<dbReference type="GO" id="GO:0015920">
    <property type="term" value="P:lipopolysaccharide transport"/>
    <property type="evidence" value="ECO:0007669"/>
    <property type="project" value="TreeGrafter"/>
</dbReference>
<feature type="region of interest" description="Disordered" evidence="2">
    <location>
        <begin position="764"/>
        <end position="786"/>
    </location>
</feature>
<dbReference type="KEGG" id="acm:AciX9_1162"/>
<accession>E8X3N4</accession>
<name>E8X3N4_GRATM</name>